<accession>X1FGC4</accession>
<protein>
    <submittedName>
        <fullName evidence="1">Uncharacterized protein</fullName>
    </submittedName>
</protein>
<organism evidence="1">
    <name type="scientific">marine sediment metagenome</name>
    <dbReference type="NCBI Taxonomy" id="412755"/>
    <lineage>
        <taxon>unclassified sequences</taxon>
        <taxon>metagenomes</taxon>
        <taxon>ecological metagenomes</taxon>
    </lineage>
</organism>
<gene>
    <name evidence="1" type="ORF">S03H2_06767</name>
</gene>
<evidence type="ECO:0000313" key="1">
    <source>
        <dbReference type="EMBL" id="GAH19853.1"/>
    </source>
</evidence>
<comment type="caution">
    <text evidence="1">The sequence shown here is derived from an EMBL/GenBank/DDBJ whole genome shotgun (WGS) entry which is preliminary data.</text>
</comment>
<dbReference type="EMBL" id="BARU01003015">
    <property type="protein sequence ID" value="GAH19853.1"/>
    <property type="molecule type" value="Genomic_DNA"/>
</dbReference>
<dbReference type="AlphaFoldDB" id="X1FGC4"/>
<proteinExistence type="predicted"/>
<reference evidence="1" key="1">
    <citation type="journal article" date="2014" name="Front. Microbiol.">
        <title>High frequency of phylogenetically diverse reductive dehalogenase-homologous genes in deep subseafloor sedimentary metagenomes.</title>
        <authorList>
            <person name="Kawai M."/>
            <person name="Futagami T."/>
            <person name="Toyoda A."/>
            <person name="Takaki Y."/>
            <person name="Nishi S."/>
            <person name="Hori S."/>
            <person name="Arai W."/>
            <person name="Tsubouchi T."/>
            <person name="Morono Y."/>
            <person name="Uchiyama I."/>
            <person name="Ito T."/>
            <person name="Fujiyama A."/>
            <person name="Inagaki F."/>
            <person name="Takami H."/>
        </authorList>
    </citation>
    <scope>NUCLEOTIDE SEQUENCE</scope>
    <source>
        <strain evidence="1">Expedition CK06-06</strain>
    </source>
</reference>
<sequence length="153" mass="17165">MAKLLNKAQPIQVGVKNPTSVYSRVVSCSDVVTHMNPRAIYTVVVGQVVRLLEVKLFWQPQPPESTSVTYFKVMTGLTAPRSAQDMSETWDNVLPKLGAGHIDADWYHAYGVTEMSWQMNMLFRGSERRFGMFMITVMPGKGQACQASFEISE</sequence>
<feature type="non-terminal residue" evidence="1">
    <location>
        <position position="153"/>
    </location>
</feature>
<name>X1FGC4_9ZZZZ</name>